<reference evidence="2" key="1">
    <citation type="submission" date="2020-06" db="EMBL/GenBank/DDBJ databases">
        <title>WGS assembly of Ceratodon purpureus strain R40.</title>
        <authorList>
            <person name="Carey S.B."/>
            <person name="Jenkins J."/>
            <person name="Shu S."/>
            <person name="Lovell J.T."/>
            <person name="Sreedasyam A."/>
            <person name="Maumus F."/>
            <person name="Tiley G.P."/>
            <person name="Fernandez-Pozo N."/>
            <person name="Barry K."/>
            <person name="Chen C."/>
            <person name="Wang M."/>
            <person name="Lipzen A."/>
            <person name="Daum C."/>
            <person name="Saski C.A."/>
            <person name="Payton A.C."/>
            <person name="Mcbreen J.C."/>
            <person name="Conrad R.E."/>
            <person name="Kollar L.M."/>
            <person name="Olsson S."/>
            <person name="Huttunen S."/>
            <person name="Landis J.B."/>
            <person name="Wickett N.J."/>
            <person name="Johnson M.G."/>
            <person name="Rensing S.A."/>
            <person name="Grimwood J."/>
            <person name="Schmutz J."/>
            <person name="Mcdaniel S.F."/>
        </authorList>
    </citation>
    <scope>NUCLEOTIDE SEQUENCE</scope>
    <source>
        <strain evidence="2">R40</strain>
    </source>
</reference>
<feature type="region of interest" description="Disordered" evidence="1">
    <location>
        <begin position="54"/>
        <end position="80"/>
    </location>
</feature>
<accession>A0A8T0J0Q6</accession>
<dbReference type="AlphaFoldDB" id="A0A8T0J0Q6"/>
<proteinExistence type="predicted"/>
<gene>
    <name evidence="2" type="ORF">KC19_2G227500</name>
</gene>
<sequence>MGAHQVALSRIQTLSSIQARSTGDRQVHAMTSQYSGAKVLHGDSVGMSTVEKKRLHGGTSISPIRSEATPATRGDDDEPKYHLYRQPSRGSTWSTSNFGHKHLINGQHPLVNRSIAKSTTTTTKGLKLDETTNDDDKDGSELDPAPYCDVVLPHSLACEFLHLASRICDEVESKLNLHKSKKPQRLSTTSWDLLD</sequence>
<organism evidence="2 3">
    <name type="scientific">Ceratodon purpureus</name>
    <name type="common">Fire moss</name>
    <name type="synonym">Dicranum purpureum</name>
    <dbReference type="NCBI Taxonomy" id="3225"/>
    <lineage>
        <taxon>Eukaryota</taxon>
        <taxon>Viridiplantae</taxon>
        <taxon>Streptophyta</taxon>
        <taxon>Embryophyta</taxon>
        <taxon>Bryophyta</taxon>
        <taxon>Bryophytina</taxon>
        <taxon>Bryopsida</taxon>
        <taxon>Dicranidae</taxon>
        <taxon>Pseudoditrichales</taxon>
        <taxon>Ditrichaceae</taxon>
        <taxon>Ceratodon</taxon>
    </lineage>
</organism>
<feature type="region of interest" description="Disordered" evidence="1">
    <location>
        <begin position="117"/>
        <end position="141"/>
    </location>
</feature>
<dbReference type="EMBL" id="CM026422">
    <property type="protein sequence ID" value="KAG0588233.1"/>
    <property type="molecule type" value="Genomic_DNA"/>
</dbReference>
<keyword evidence="3" id="KW-1185">Reference proteome</keyword>
<evidence type="ECO:0000313" key="2">
    <source>
        <dbReference type="EMBL" id="KAG0588233.1"/>
    </source>
</evidence>
<evidence type="ECO:0000256" key="1">
    <source>
        <dbReference type="SAM" id="MobiDB-lite"/>
    </source>
</evidence>
<evidence type="ECO:0000313" key="3">
    <source>
        <dbReference type="Proteomes" id="UP000822688"/>
    </source>
</evidence>
<dbReference type="Proteomes" id="UP000822688">
    <property type="component" value="Chromosome 2"/>
</dbReference>
<protein>
    <submittedName>
        <fullName evidence="2">Uncharacterized protein</fullName>
    </submittedName>
</protein>
<comment type="caution">
    <text evidence="2">The sequence shown here is derived from an EMBL/GenBank/DDBJ whole genome shotgun (WGS) entry which is preliminary data.</text>
</comment>
<name>A0A8T0J0Q6_CERPU</name>